<feature type="compositionally biased region" description="Low complexity" evidence="1">
    <location>
        <begin position="40"/>
        <end position="50"/>
    </location>
</feature>
<dbReference type="Proteomes" id="UP000318542">
    <property type="component" value="Unassembled WGS sequence"/>
</dbReference>
<feature type="compositionally biased region" description="Basic residues" evidence="1">
    <location>
        <begin position="55"/>
        <end position="68"/>
    </location>
</feature>
<evidence type="ECO:0000313" key="3">
    <source>
        <dbReference type="Proteomes" id="UP000318542"/>
    </source>
</evidence>
<feature type="region of interest" description="Disordered" evidence="1">
    <location>
        <begin position="40"/>
        <end position="86"/>
    </location>
</feature>
<gene>
    <name evidence="2" type="ORF">Tther_02143</name>
</gene>
<proteinExistence type="predicted"/>
<feature type="compositionally biased region" description="Low complexity" evidence="1">
    <location>
        <begin position="69"/>
        <end position="86"/>
    </location>
</feature>
<evidence type="ECO:0000313" key="2">
    <source>
        <dbReference type="EMBL" id="TSE28348.1"/>
    </source>
</evidence>
<comment type="caution">
    <text evidence="2">The sequence shown here is derived from an EMBL/GenBank/DDBJ whole genome shotgun (WGS) entry which is preliminary data.</text>
</comment>
<reference evidence="2 3" key="1">
    <citation type="submission" date="2019-07" db="EMBL/GenBank/DDBJ databases">
        <title>Tepidimonas thermarum AA-1 draft genome.</title>
        <authorList>
            <person name="Da Costa M.S."/>
            <person name="Froufe H.J.C."/>
            <person name="Egas C."/>
            <person name="Albuquerque L."/>
        </authorList>
    </citation>
    <scope>NUCLEOTIDE SEQUENCE [LARGE SCALE GENOMIC DNA]</scope>
    <source>
        <strain evidence="2 3">AA-1</strain>
    </source>
</reference>
<accession>A0A554WXQ4</accession>
<organism evidence="2 3">
    <name type="scientific">Tepidimonas thermarum</name>
    <dbReference type="NCBI Taxonomy" id="335431"/>
    <lineage>
        <taxon>Bacteria</taxon>
        <taxon>Pseudomonadati</taxon>
        <taxon>Pseudomonadota</taxon>
        <taxon>Betaproteobacteria</taxon>
        <taxon>Burkholderiales</taxon>
        <taxon>Tepidimonas</taxon>
    </lineage>
</organism>
<sequence>MMGGMVRIVVWCLLALLPWRLWAADAMALRACHGSTPAAVTGAAPAAVPDDPAHGAHHAGSHAAHPVHHGGAAQPAAHTAGTATPDATGSHHVTCTLCDLCHNPPLHAAVGSATANGGTGGWVMTQWRVPPTPIPGPPLKPPIA</sequence>
<dbReference type="EMBL" id="VJOL01000050">
    <property type="protein sequence ID" value="TSE28348.1"/>
    <property type="molecule type" value="Genomic_DNA"/>
</dbReference>
<evidence type="ECO:0000256" key="1">
    <source>
        <dbReference type="SAM" id="MobiDB-lite"/>
    </source>
</evidence>
<protein>
    <recommendedName>
        <fullName evidence="4">DUF2946 domain-containing protein</fullName>
    </recommendedName>
</protein>
<keyword evidence="3" id="KW-1185">Reference proteome</keyword>
<name>A0A554WXQ4_9BURK</name>
<dbReference type="AlphaFoldDB" id="A0A554WXQ4"/>
<evidence type="ECO:0008006" key="4">
    <source>
        <dbReference type="Google" id="ProtNLM"/>
    </source>
</evidence>